<comment type="caution">
    <text evidence="3">The sequence shown here is derived from an EMBL/GenBank/DDBJ whole genome shotgun (WGS) entry which is preliminary data.</text>
</comment>
<reference evidence="3 4" key="1">
    <citation type="submission" date="2024-04" db="EMBL/GenBank/DDBJ databases">
        <title>Phyllosticta paracitricarpa is synonymous to the EU quarantine fungus P. citricarpa based on phylogenomic analyses.</title>
        <authorList>
            <consortium name="Lawrence Berkeley National Laboratory"/>
            <person name="Van Ingen-Buijs V.A."/>
            <person name="Van Westerhoven A.C."/>
            <person name="Haridas S."/>
            <person name="Skiadas P."/>
            <person name="Martin F."/>
            <person name="Groenewald J.Z."/>
            <person name="Crous P.W."/>
            <person name="Seidl M.F."/>
        </authorList>
    </citation>
    <scope>NUCLEOTIDE SEQUENCE [LARGE SCALE GENOMIC DNA]</scope>
    <source>
        <strain evidence="3 4">CBS 123374</strain>
    </source>
</reference>
<evidence type="ECO:0000313" key="4">
    <source>
        <dbReference type="Proteomes" id="UP001492380"/>
    </source>
</evidence>
<evidence type="ECO:0000313" key="3">
    <source>
        <dbReference type="EMBL" id="KAK8244569.1"/>
    </source>
</evidence>
<protein>
    <submittedName>
        <fullName evidence="3">Uncharacterized protein</fullName>
    </submittedName>
</protein>
<evidence type="ECO:0000256" key="2">
    <source>
        <dbReference type="SAM" id="Phobius"/>
    </source>
</evidence>
<feature type="region of interest" description="Disordered" evidence="1">
    <location>
        <begin position="325"/>
        <end position="382"/>
    </location>
</feature>
<sequence length="382" mass="40297">MPPNSSSGPVSSSSKTNYTKAAVTPVSSWIRTSKKAVLRLGDLTTVFTPPSDCRKVYRASSYVTNTLSSNGTIISETSLFSLGQRGKRCSNTVTLDDASCWPSSTSFQSNNDPPGLGFFSPGLFCPVGYYTACASIADGGAYSNFSMYSFGFVAGAGETVAGCCPSGYQCATTSSIGEIQGCVSVAGPLSSLAECTLTTFWSPSSLSSIWTINTSVSGGLATPTTSIQAVVDINTIVILQAPLIQLNWKAEDLALNSSFATTSLNPGPVSTASTGEKHSNGLSTSAVISISVVVPLVCLGILIGLVVWYLRRRKLGRLLAQQQEQERLDDEKSNHKFHGPELPHEGSAIVELPQPSAEMSDPHAEQFMQAQKKPAELPPDDV</sequence>
<name>A0ABR1Z1W3_9PEZI</name>
<keyword evidence="4" id="KW-1185">Reference proteome</keyword>
<gene>
    <name evidence="3" type="ORF">HDK90DRAFT_163188</name>
</gene>
<feature type="compositionally biased region" description="Basic and acidic residues" evidence="1">
    <location>
        <begin position="325"/>
        <end position="344"/>
    </location>
</feature>
<keyword evidence="2" id="KW-1133">Transmembrane helix</keyword>
<accession>A0ABR1Z1W3</accession>
<dbReference type="Proteomes" id="UP001492380">
    <property type="component" value="Unassembled WGS sequence"/>
</dbReference>
<proteinExistence type="predicted"/>
<keyword evidence="2" id="KW-0472">Membrane</keyword>
<organism evidence="3 4">
    <name type="scientific">Phyllosticta capitalensis</name>
    <dbReference type="NCBI Taxonomy" id="121624"/>
    <lineage>
        <taxon>Eukaryota</taxon>
        <taxon>Fungi</taxon>
        <taxon>Dikarya</taxon>
        <taxon>Ascomycota</taxon>
        <taxon>Pezizomycotina</taxon>
        <taxon>Dothideomycetes</taxon>
        <taxon>Dothideomycetes incertae sedis</taxon>
        <taxon>Botryosphaeriales</taxon>
        <taxon>Phyllostictaceae</taxon>
        <taxon>Phyllosticta</taxon>
    </lineage>
</organism>
<feature type="transmembrane region" description="Helical" evidence="2">
    <location>
        <begin position="286"/>
        <end position="310"/>
    </location>
</feature>
<evidence type="ECO:0000256" key="1">
    <source>
        <dbReference type="SAM" id="MobiDB-lite"/>
    </source>
</evidence>
<dbReference type="EMBL" id="JBBWRZ010000002">
    <property type="protein sequence ID" value="KAK8244569.1"/>
    <property type="molecule type" value="Genomic_DNA"/>
</dbReference>
<keyword evidence="2" id="KW-0812">Transmembrane</keyword>